<sequence length="87" mass="10114">MMNEFYYEELLCSLFCINDEQREDADFDIKDICFDKFDISFGDFVHVALQLLPLTPIVKSPLSKTCYHAFIHNGTAFVKMKVGHDEN</sequence>
<dbReference type="RefSeq" id="WP_041867003.1">
    <property type="nucleotide sequence ID" value="NC_007712.1"/>
</dbReference>
<dbReference type="EMBL" id="LN854557">
    <property type="protein sequence ID" value="CRL45587.1"/>
    <property type="molecule type" value="Genomic_DNA"/>
</dbReference>
<proteinExistence type="predicted"/>
<gene>
    <name evidence="1" type="ORF">SGGMMB4_03422</name>
</gene>
<accession>A0A193QK78</accession>
<reference evidence="1 2" key="1">
    <citation type="submission" date="2015-05" db="EMBL/GenBank/DDBJ databases">
        <authorList>
            <person name="Goodhead I."/>
        </authorList>
    </citation>
    <scope>NUCLEOTIDE SEQUENCE [LARGE SCALE GENOMIC DNA]</scope>
    <source>
        <strain evidence="2">morsitans</strain>
    </source>
</reference>
<dbReference type="Proteomes" id="UP000245838">
    <property type="component" value="Chromosome sggmmb4_Chromosome"/>
</dbReference>
<name>A0A193QK78_SODGM</name>
<dbReference type="BioCyc" id="SGLO343509:SGP1_RS13400-MONOMER"/>
<evidence type="ECO:0000313" key="2">
    <source>
        <dbReference type="Proteomes" id="UP000245838"/>
    </source>
</evidence>
<organism evidence="1 2">
    <name type="scientific">Sodalis glossinidius (strain morsitans)</name>
    <dbReference type="NCBI Taxonomy" id="343509"/>
    <lineage>
        <taxon>Bacteria</taxon>
        <taxon>Pseudomonadati</taxon>
        <taxon>Pseudomonadota</taxon>
        <taxon>Gammaproteobacteria</taxon>
        <taxon>Enterobacterales</taxon>
        <taxon>Bruguierivoracaceae</taxon>
        <taxon>Sodalis</taxon>
    </lineage>
</organism>
<dbReference type="OrthoDB" id="6639041at2"/>
<evidence type="ECO:0000313" key="1">
    <source>
        <dbReference type="EMBL" id="CRL45587.1"/>
    </source>
</evidence>
<dbReference type="AlphaFoldDB" id="A0A193QK78"/>
<protein>
    <submittedName>
        <fullName evidence="1">Uncharacterized protein</fullName>
    </submittedName>
</protein>